<dbReference type="PANTHER" id="PTHR35546">
    <property type="entry name" value="F-BOX PROTEIN INTERACTION DOMAIN PROTEIN-RELATED"/>
    <property type="match status" value="1"/>
</dbReference>
<dbReference type="PANTHER" id="PTHR35546:SF130">
    <property type="entry name" value="EXPRESSED PROTEIN"/>
    <property type="match status" value="1"/>
</dbReference>
<organism evidence="2 3">
    <name type="scientific">Aristolochia fimbriata</name>
    <name type="common">White veined hardy Dutchman's pipe vine</name>
    <dbReference type="NCBI Taxonomy" id="158543"/>
    <lineage>
        <taxon>Eukaryota</taxon>
        <taxon>Viridiplantae</taxon>
        <taxon>Streptophyta</taxon>
        <taxon>Embryophyta</taxon>
        <taxon>Tracheophyta</taxon>
        <taxon>Spermatophyta</taxon>
        <taxon>Magnoliopsida</taxon>
        <taxon>Magnoliidae</taxon>
        <taxon>Piperales</taxon>
        <taxon>Aristolochiaceae</taxon>
        <taxon>Aristolochia</taxon>
    </lineage>
</organism>
<evidence type="ECO:0000313" key="3">
    <source>
        <dbReference type="Proteomes" id="UP000825729"/>
    </source>
</evidence>
<dbReference type="InterPro" id="IPR055290">
    <property type="entry name" value="At3g26010-like"/>
</dbReference>
<reference evidence="2 3" key="1">
    <citation type="submission" date="2021-07" db="EMBL/GenBank/DDBJ databases">
        <title>The Aristolochia fimbriata genome: insights into angiosperm evolution, floral development and chemical biosynthesis.</title>
        <authorList>
            <person name="Jiao Y."/>
        </authorList>
    </citation>
    <scope>NUCLEOTIDE SEQUENCE [LARGE SCALE GENOMIC DNA]</scope>
    <source>
        <strain evidence="2">IBCAS-2021</strain>
        <tissue evidence="2">Leaf</tissue>
    </source>
</reference>
<comment type="caution">
    <text evidence="2">The sequence shown here is derived from an EMBL/GenBank/DDBJ whole genome shotgun (WGS) entry which is preliminary data.</text>
</comment>
<feature type="domain" description="F-box protein At3g26010-like beta-propeller" evidence="1">
    <location>
        <begin position="21"/>
        <end position="209"/>
    </location>
</feature>
<name>A0AAV7E6J2_ARIFI</name>
<dbReference type="Pfam" id="PF24750">
    <property type="entry name" value="b-prop_At3g26010-like"/>
    <property type="match status" value="1"/>
</dbReference>
<gene>
    <name evidence="2" type="ORF">H6P81_015790</name>
</gene>
<evidence type="ECO:0000313" key="2">
    <source>
        <dbReference type="EMBL" id="KAG9444450.1"/>
    </source>
</evidence>
<accession>A0AAV7E6J2</accession>
<dbReference type="Proteomes" id="UP000825729">
    <property type="component" value="Unassembled WGS sequence"/>
</dbReference>
<evidence type="ECO:0000259" key="1">
    <source>
        <dbReference type="Pfam" id="PF24750"/>
    </source>
</evidence>
<keyword evidence="3" id="KW-1185">Reference proteome</keyword>
<protein>
    <recommendedName>
        <fullName evidence="1">F-box protein At3g26010-like beta-propeller domain-containing protein</fullName>
    </recommendedName>
</protein>
<sequence>MDGGQVGVNDISAPSFTDDLCCGGLLLCVSVESNGSVYYVCNPLLKTWVALPEPCTGDTIDDAEARLMYDPNTTHFRVILCSGDFYREYGRTVIQIFSPDTGNWLQTKVAHGPNRFFCPYSGCPLLHSEALYYLLFLSHVMRVDFVEGDYGVIELPIQEQVPSAGILYECEGHLYYIRGHTYYHLDPLRFQVWMFTYWNTKEWIMKHDICSKTLYEKISAADSSSDISLRWKVIWKVQRWDSRIHSLSGVEKPPK</sequence>
<dbReference type="InterPro" id="IPR056592">
    <property type="entry name" value="Beta-prop_At3g26010-like"/>
</dbReference>
<dbReference type="EMBL" id="JAINDJ010000006">
    <property type="protein sequence ID" value="KAG9444450.1"/>
    <property type="molecule type" value="Genomic_DNA"/>
</dbReference>
<proteinExistence type="predicted"/>
<dbReference type="AlphaFoldDB" id="A0AAV7E6J2"/>